<dbReference type="Ensembl" id="ENSHHUT00000008399.1">
    <property type="protein sequence ID" value="ENSHHUP00000008153.1"/>
    <property type="gene ID" value="ENSHHUG00000005012.1"/>
</dbReference>
<keyword evidence="3" id="KW-0963">Cytoplasm</keyword>
<dbReference type="Gene3D" id="1.10.238.10">
    <property type="entry name" value="EF-hand"/>
    <property type="match status" value="1"/>
</dbReference>
<dbReference type="InterPro" id="IPR018247">
    <property type="entry name" value="EF_Hand_1_Ca_BS"/>
</dbReference>
<dbReference type="PROSITE" id="PS50222">
    <property type="entry name" value="EF_HAND_2"/>
    <property type="match status" value="1"/>
</dbReference>
<proteinExistence type="predicted"/>
<dbReference type="GO" id="GO:0110158">
    <property type="term" value="C:calpain complex"/>
    <property type="evidence" value="ECO:0007669"/>
    <property type="project" value="TreeGrafter"/>
</dbReference>
<evidence type="ECO:0000256" key="4">
    <source>
        <dbReference type="ARBA" id="ARBA00022723"/>
    </source>
</evidence>
<dbReference type="Proteomes" id="UP000314982">
    <property type="component" value="Unassembled WGS sequence"/>
</dbReference>
<dbReference type="PROSITE" id="PS00018">
    <property type="entry name" value="EF_HAND_1"/>
    <property type="match status" value="1"/>
</dbReference>
<dbReference type="PANTHER" id="PTHR46735:SF3">
    <property type="entry name" value="CALPAIN SMALL SUBUNIT 1-RELATED"/>
    <property type="match status" value="1"/>
</dbReference>
<keyword evidence="6" id="KW-0106">Calcium</keyword>
<reference evidence="9" key="2">
    <citation type="submission" date="2025-08" db="UniProtKB">
        <authorList>
            <consortium name="Ensembl"/>
        </authorList>
    </citation>
    <scope>IDENTIFICATION</scope>
</reference>
<reference evidence="10" key="1">
    <citation type="submission" date="2018-06" db="EMBL/GenBank/DDBJ databases">
        <title>Genome assembly of Danube salmon.</title>
        <authorList>
            <person name="Macqueen D.J."/>
            <person name="Gundappa M.K."/>
        </authorList>
    </citation>
    <scope>NUCLEOTIDE SEQUENCE [LARGE SCALE GENOMIC DNA]</scope>
</reference>
<keyword evidence="7" id="KW-0472">Membrane</keyword>
<evidence type="ECO:0000313" key="9">
    <source>
        <dbReference type="Ensembl" id="ENSHHUP00000008153.1"/>
    </source>
</evidence>
<dbReference type="PANTHER" id="PTHR46735">
    <property type="entry name" value="CALPAIN, SMALL SUBUNIT 1 A-RELATED"/>
    <property type="match status" value="1"/>
</dbReference>
<dbReference type="InterPro" id="IPR011992">
    <property type="entry name" value="EF-hand-dom_pair"/>
</dbReference>
<accession>A0A4W5JT58</accession>
<evidence type="ECO:0000256" key="5">
    <source>
        <dbReference type="ARBA" id="ARBA00022737"/>
    </source>
</evidence>
<dbReference type="GO" id="GO:0005509">
    <property type="term" value="F:calcium ion binding"/>
    <property type="evidence" value="ECO:0007669"/>
    <property type="project" value="InterPro"/>
</dbReference>
<dbReference type="GO" id="GO:0012505">
    <property type="term" value="C:endomembrane system"/>
    <property type="evidence" value="ECO:0007669"/>
    <property type="project" value="UniProtKB-SubCell"/>
</dbReference>
<keyword evidence="5" id="KW-0677">Repeat</keyword>
<organism evidence="9 10">
    <name type="scientific">Hucho hucho</name>
    <name type="common">huchen</name>
    <dbReference type="NCBI Taxonomy" id="62062"/>
    <lineage>
        <taxon>Eukaryota</taxon>
        <taxon>Metazoa</taxon>
        <taxon>Chordata</taxon>
        <taxon>Craniata</taxon>
        <taxon>Vertebrata</taxon>
        <taxon>Euteleostomi</taxon>
        <taxon>Actinopterygii</taxon>
        <taxon>Neopterygii</taxon>
        <taxon>Teleostei</taxon>
        <taxon>Protacanthopterygii</taxon>
        <taxon>Salmoniformes</taxon>
        <taxon>Salmonidae</taxon>
        <taxon>Salmoninae</taxon>
        <taxon>Hucho</taxon>
    </lineage>
</organism>
<feature type="domain" description="EF-hand" evidence="8">
    <location>
        <begin position="66"/>
        <end position="101"/>
    </location>
</feature>
<protein>
    <recommendedName>
        <fullName evidence="8">EF-hand domain-containing protein</fullName>
    </recommendedName>
</protein>
<name>A0A4W5JT58_9TELE</name>
<evidence type="ECO:0000256" key="7">
    <source>
        <dbReference type="ARBA" id="ARBA00023136"/>
    </source>
</evidence>
<sequence>MFAQLAGEDMEISVRELRTILNRVVTRHKDLKTDGFSMESCRTMVNLMDKDGTARLGLLEFQLLWNKIRKWLVIYREYDMDKSGSMSSYEMRLAVESAGFKLNNRLNQVLVARYAENEAIDFDNFICCLVKLEAMFRSFQQLDKEGEGVAEMNITEVGP</sequence>
<evidence type="ECO:0000256" key="6">
    <source>
        <dbReference type="ARBA" id="ARBA00022837"/>
    </source>
</evidence>
<evidence type="ECO:0000259" key="8">
    <source>
        <dbReference type="PROSITE" id="PS50222"/>
    </source>
</evidence>
<evidence type="ECO:0000313" key="10">
    <source>
        <dbReference type="Proteomes" id="UP000314982"/>
    </source>
</evidence>
<comment type="subcellular location">
    <subcellularLocation>
        <location evidence="2">Cytoplasm</location>
    </subcellularLocation>
    <subcellularLocation>
        <location evidence="1">Endomembrane system</location>
    </subcellularLocation>
</comment>
<keyword evidence="10" id="KW-1185">Reference proteome</keyword>
<dbReference type="FunFam" id="1.10.238.10:FF:000270">
    <property type="entry name" value="calpain-3 isoform X7"/>
    <property type="match status" value="1"/>
</dbReference>
<keyword evidence="4" id="KW-0479">Metal-binding</keyword>
<evidence type="ECO:0000256" key="1">
    <source>
        <dbReference type="ARBA" id="ARBA00004308"/>
    </source>
</evidence>
<dbReference type="AlphaFoldDB" id="A0A4W5JT58"/>
<dbReference type="SUPFAM" id="SSF47473">
    <property type="entry name" value="EF-hand"/>
    <property type="match status" value="1"/>
</dbReference>
<dbReference type="GeneTree" id="ENSGT00940000158672"/>
<evidence type="ECO:0000256" key="2">
    <source>
        <dbReference type="ARBA" id="ARBA00004496"/>
    </source>
</evidence>
<reference evidence="9" key="3">
    <citation type="submission" date="2025-09" db="UniProtKB">
        <authorList>
            <consortium name="Ensembl"/>
        </authorList>
    </citation>
    <scope>IDENTIFICATION</scope>
</reference>
<dbReference type="InterPro" id="IPR002048">
    <property type="entry name" value="EF_hand_dom"/>
</dbReference>
<evidence type="ECO:0000256" key="3">
    <source>
        <dbReference type="ARBA" id="ARBA00022490"/>
    </source>
</evidence>